<dbReference type="InterPro" id="IPR053151">
    <property type="entry name" value="RNase_H-like"/>
</dbReference>
<organism evidence="2 3">
    <name type="scientific">Juglans regia</name>
    <name type="common">English walnut</name>
    <dbReference type="NCBI Taxonomy" id="51240"/>
    <lineage>
        <taxon>Eukaryota</taxon>
        <taxon>Viridiplantae</taxon>
        <taxon>Streptophyta</taxon>
        <taxon>Embryophyta</taxon>
        <taxon>Tracheophyta</taxon>
        <taxon>Spermatophyta</taxon>
        <taxon>Magnoliopsida</taxon>
        <taxon>eudicotyledons</taxon>
        <taxon>Gunneridae</taxon>
        <taxon>Pentapetalae</taxon>
        <taxon>rosids</taxon>
        <taxon>fabids</taxon>
        <taxon>Fagales</taxon>
        <taxon>Juglandaceae</taxon>
        <taxon>Juglans</taxon>
    </lineage>
</organism>
<dbReference type="InterPro" id="IPR002156">
    <property type="entry name" value="RNaseH_domain"/>
</dbReference>
<reference evidence="2" key="2">
    <citation type="submission" date="2020-03" db="EMBL/GenBank/DDBJ databases">
        <title>Walnut 2.0.</title>
        <authorList>
            <person name="Marrano A."/>
            <person name="Britton M."/>
            <person name="Zimin A.V."/>
            <person name="Zaini P.A."/>
            <person name="Workman R."/>
            <person name="Puiu D."/>
            <person name="Bianco L."/>
            <person name="Allen B.J."/>
            <person name="Troggio M."/>
            <person name="Leslie C.A."/>
            <person name="Timp W."/>
            <person name="Dendekar A."/>
            <person name="Salzberg S.L."/>
            <person name="Neale D.B."/>
        </authorList>
    </citation>
    <scope>NUCLEOTIDE SEQUENCE</scope>
    <source>
        <tissue evidence="2">Leaves</tissue>
    </source>
</reference>
<accession>A0A834D3F2</accession>
<dbReference type="Pfam" id="PF13456">
    <property type="entry name" value="RVT_3"/>
    <property type="match status" value="1"/>
</dbReference>
<dbReference type="InterPro" id="IPR044730">
    <property type="entry name" value="RNase_H-like_dom_plant"/>
</dbReference>
<gene>
    <name evidence="2" type="ORF">F2P56_007604</name>
</gene>
<protein>
    <recommendedName>
        <fullName evidence="1">RNase H type-1 domain-containing protein</fullName>
    </recommendedName>
</protein>
<sequence>MNWDAALNEEEGLLGIEGILRDCNGQVIGTIQAKRRLKLSAYNGEAYAMMMSSIFFKELCVTKFILEGDAMQVVNLLNTPQTNWNYGGLLIKDAKQLISTFVEWTVVHTKREGNTAAHLLAQNAFLISEDLYELEEDPLCVQHVVNNELL</sequence>
<dbReference type="InterPro" id="IPR012337">
    <property type="entry name" value="RNaseH-like_sf"/>
</dbReference>
<dbReference type="InterPro" id="IPR036397">
    <property type="entry name" value="RNaseH_sf"/>
</dbReference>
<dbReference type="Gramene" id="Jr03_21460_p1">
    <property type="protein sequence ID" value="cds.Jr03_21460_p1"/>
    <property type="gene ID" value="Jr03_21460"/>
</dbReference>
<name>A0A834D3F2_JUGRE</name>
<dbReference type="CDD" id="cd06222">
    <property type="entry name" value="RNase_H_like"/>
    <property type="match status" value="1"/>
</dbReference>
<dbReference type="EMBL" id="LIHL02000003">
    <property type="protein sequence ID" value="KAF5475840.1"/>
    <property type="molecule type" value="Genomic_DNA"/>
</dbReference>
<feature type="domain" description="RNase H type-1" evidence="1">
    <location>
        <begin position="2"/>
        <end position="124"/>
    </location>
</feature>
<proteinExistence type="predicted"/>
<dbReference type="Gene3D" id="3.30.420.10">
    <property type="entry name" value="Ribonuclease H-like superfamily/Ribonuclease H"/>
    <property type="match status" value="1"/>
</dbReference>
<dbReference type="GO" id="GO:0003676">
    <property type="term" value="F:nucleic acid binding"/>
    <property type="evidence" value="ECO:0007669"/>
    <property type="project" value="InterPro"/>
</dbReference>
<dbReference type="PANTHER" id="PTHR47723">
    <property type="entry name" value="OS05G0353850 PROTEIN"/>
    <property type="match status" value="1"/>
</dbReference>
<reference evidence="2" key="1">
    <citation type="submission" date="2015-10" db="EMBL/GenBank/DDBJ databases">
        <authorList>
            <person name="Martinez-Garcia P.J."/>
            <person name="Crepeau M.W."/>
            <person name="Puiu D."/>
            <person name="Gonzalez-Ibeas D."/>
            <person name="Whalen J."/>
            <person name="Stevens K."/>
            <person name="Paul R."/>
            <person name="Butterfield T."/>
            <person name="Britton M."/>
            <person name="Reagan R."/>
            <person name="Chakraborty S."/>
            <person name="Walawage S.L."/>
            <person name="Vasquez-Gross H.A."/>
            <person name="Cardeno C."/>
            <person name="Famula R."/>
            <person name="Pratt K."/>
            <person name="Kuruganti S."/>
            <person name="Aradhya M.K."/>
            <person name="Leslie C.A."/>
            <person name="Dandekar A.M."/>
            <person name="Salzberg S.L."/>
            <person name="Wegrzyn J.L."/>
            <person name="Langley C.H."/>
            <person name="Neale D.B."/>
        </authorList>
    </citation>
    <scope>NUCLEOTIDE SEQUENCE</scope>
    <source>
        <tissue evidence="2">Leaves</tissue>
    </source>
</reference>
<dbReference type="GO" id="GO:0004523">
    <property type="term" value="F:RNA-DNA hybrid ribonuclease activity"/>
    <property type="evidence" value="ECO:0007669"/>
    <property type="project" value="InterPro"/>
</dbReference>
<dbReference type="SUPFAM" id="SSF53098">
    <property type="entry name" value="Ribonuclease H-like"/>
    <property type="match status" value="1"/>
</dbReference>
<evidence type="ECO:0000313" key="3">
    <source>
        <dbReference type="Proteomes" id="UP000619265"/>
    </source>
</evidence>
<evidence type="ECO:0000313" key="2">
    <source>
        <dbReference type="EMBL" id="KAF5475840.1"/>
    </source>
</evidence>
<dbReference type="Proteomes" id="UP000619265">
    <property type="component" value="Unassembled WGS sequence"/>
</dbReference>
<evidence type="ECO:0000259" key="1">
    <source>
        <dbReference type="Pfam" id="PF13456"/>
    </source>
</evidence>
<dbReference type="AlphaFoldDB" id="A0A834D3F2"/>
<dbReference type="PANTHER" id="PTHR47723:SF21">
    <property type="entry name" value="POLYNUCLEOTIDYL TRANSFERASE, RIBONUCLEASE H-LIKE SUPERFAMILY PROTEIN"/>
    <property type="match status" value="1"/>
</dbReference>
<comment type="caution">
    <text evidence="2">The sequence shown here is derived from an EMBL/GenBank/DDBJ whole genome shotgun (WGS) entry which is preliminary data.</text>
</comment>